<organism evidence="2 3">
    <name type="scientific">Plebeiibacterium sediminum</name>
    <dbReference type="NCBI Taxonomy" id="2992112"/>
    <lineage>
        <taxon>Bacteria</taxon>
        <taxon>Pseudomonadati</taxon>
        <taxon>Bacteroidota</taxon>
        <taxon>Bacteroidia</taxon>
        <taxon>Marinilabiliales</taxon>
        <taxon>Marinilabiliaceae</taxon>
        <taxon>Plebeiibacterium</taxon>
    </lineage>
</organism>
<dbReference type="SUPFAM" id="SSF56935">
    <property type="entry name" value="Porins"/>
    <property type="match status" value="1"/>
</dbReference>
<evidence type="ECO:0000313" key="3">
    <source>
        <dbReference type="Proteomes" id="UP001209229"/>
    </source>
</evidence>
<dbReference type="AlphaFoldDB" id="A0AAE3M7M3"/>
<keyword evidence="3" id="KW-1185">Reference proteome</keyword>
<dbReference type="Proteomes" id="UP001209229">
    <property type="component" value="Unassembled WGS sequence"/>
</dbReference>
<protein>
    <recommendedName>
        <fullName evidence="4">Porin</fullName>
    </recommendedName>
</protein>
<dbReference type="RefSeq" id="WP_301191596.1">
    <property type="nucleotide sequence ID" value="NZ_JAPDPJ010000043.1"/>
</dbReference>
<evidence type="ECO:0000313" key="2">
    <source>
        <dbReference type="EMBL" id="MCW3788035.1"/>
    </source>
</evidence>
<reference evidence="2" key="1">
    <citation type="submission" date="2022-10" db="EMBL/GenBank/DDBJ databases">
        <authorList>
            <person name="Yu W.X."/>
        </authorList>
    </citation>
    <scope>NUCLEOTIDE SEQUENCE</scope>
    <source>
        <strain evidence="2">AAT</strain>
    </source>
</reference>
<comment type="caution">
    <text evidence="2">The sequence shown here is derived from an EMBL/GenBank/DDBJ whole genome shotgun (WGS) entry which is preliminary data.</text>
</comment>
<sequence>MKGIFLLLSLFVFTGFSFAQTENTNNLYDNSAERLLKSDGNLTIGGYAEVHYNQPMGNNPKSNATLDVHRVVMLLGYKFNERTQFISEIEYEHVSEVYIEQAFLQYKLSKGINLRAGLLLAPMGLINEYHEPNTFNGVERPFIDAYIAPTTWREIGIGLSGTYLPANIRYQAYVMNGFNGYDGAAKFSGKNGLRKGRQKGAESYMSSPNLALKLEYFGIKNFNIGLSGYFGKSQSVLYDEVDDAVADSSVVDIAMIGADFRYANSGWQLKGQLYYNSLGNTKEYNEFTSDGLVLNDLGKSMIGYYVELGYNLFKSNNNITDELIPFVRYEGYDTQNTVEDGVVRSKSNAATIITSGLTWKITPKVAFKSDVQFVKKKSDDKSVATFNAGFGLMF</sequence>
<gene>
    <name evidence="2" type="ORF">OM075_16280</name>
</gene>
<dbReference type="EMBL" id="JAPDPJ010000043">
    <property type="protein sequence ID" value="MCW3788035.1"/>
    <property type="molecule type" value="Genomic_DNA"/>
</dbReference>
<keyword evidence="1" id="KW-0732">Signal</keyword>
<dbReference type="Gene3D" id="2.40.160.10">
    <property type="entry name" value="Porin"/>
    <property type="match status" value="1"/>
</dbReference>
<feature type="signal peptide" evidence="1">
    <location>
        <begin position="1"/>
        <end position="19"/>
    </location>
</feature>
<evidence type="ECO:0008006" key="4">
    <source>
        <dbReference type="Google" id="ProtNLM"/>
    </source>
</evidence>
<feature type="chain" id="PRO_5041941531" description="Porin" evidence="1">
    <location>
        <begin position="20"/>
        <end position="394"/>
    </location>
</feature>
<accession>A0AAE3M7M3</accession>
<evidence type="ECO:0000256" key="1">
    <source>
        <dbReference type="SAM" id="SignalP"/>
    </source>
</evidence>
<dbReference type="InterPro" id="IPR023614">
    <property type="entry name" value="Porin_dom_sf"/>
</dbReference>
<proteinExistence type="predicted"/>
<name>A0AAE3M7M3_9BACT</name>